<keyword evidence="10" id="KW-1185">Reference proteome</keyword>
<keyword evidence="4 7" id="KW-0378">Hydrolase</keyword>
<dbReference type="GO" id="GO:0009341">
    <property type="term" value="C:beta-galactosidase complex"/>
    <property type="evidence" value="ECO:0007669"/>
    <property type="project" value="InterPro"/>
</dbReference>
<dbReference type="InterPro" id="IPR006102">
    <property type="entry name" value="Ig-like_GH2"/>
</dbReference>
<sequence>MNNYENFDIQSINKEANRNYYIPYGTFEEARTAITRQDSSRFTLLDGMWDFRFFDSVRKLPSSFYDDGQIDLHDKIKAPSAWQYAGYDSHQYINVSYPIPYMPPFVPDDNPCGVYQREFEVNDLEMLHYLNFEGVDSNVHIWVNQQFVGYDQITHSTKEFNVTPYLKKGTNTLTVLVTKWCDGTYFEDQDKFRTSGIIHSVYLVSRPKSHVENFRIQTFVDLSNQSGSIHFELLDSQVENQEYWLYDQKKNLIASKKISGSHLEISVTNCHYWTAETPYLYTLIVKVGEEFIKQSIGIREITRDKRAVLLNGTPIKLFGVNHHDFDALEGPSMTLKQMKKDMLMMKEANMNCIRTAHYPKAPEFYELADELGFYVISEADIECHGIVHLYGETADYNLIGSDKTFLKPILERVERSVIQNINFSSIIMWSMENESGYGTNFEKAQKMTHELDPTRLIHNERSIEPVIEQENDFRHLDVISQMYPSLETVIGYCEDKMLDKPYFMCEYAHAMGNGPGGFKEYFDLIQQYDSFLGGCVWEWADHAIEVDGHLLYGGDFGEETHDGNFCVDGLTTPDRKVTSKLIEYRNIHSPIQLVRYSVESEQVTLENIQRFVTSELLTISLSWQINGETVSECLIDEVIEPNEKITIKYLLPEGIKDELLTLNMIVKTKGTSTIVAEQQIIVKDNLVLKEKTSPSNLLEIVETDTQGVWQIQADELKIVFDVVRGSFTELTFKGQSVLANETIIDIWRAPTDNDRNKKNEWLSAGYNRTKLKNLSYEIQGNQIRGKYALVATGFQPILEFELDIQITHNQLAVEIKAYRTAEFPDLPRFGITLPLQKDFTDVTYLGNGPQESYSDRNSAGALGIYSLDLHQQERYVKPQEYGNHTDTRWVKIGNGDITVQINNPNNFSYRPFSKEQLTAKNHDFELVEEGNYLTLDYKQNGIGSNSCGPYVTEDYRFDEEEFNWDFQMTFK</sequence>
<dbReference type="SMART" id="SM01038">
    <property type="entry name" value="Bgal_small_N"/>
    <property type="match status" value="1"/>
</dbReference>
<dbReference type="InterPro" id="IPR008979">
    <property type="entry name" value="Galactose-bd-like_sf"/>
</dbReference>
<comment type="similarity">
    <text evidence="2 7">Belongs to the glycosyl hydrolase 2 family.</text>
</comment>
<evidence type="ECO:0000256" key="4">
    <source>
        <dbReference type="ARBA" id="ARBA00022801"/>
    </source>
</evidence>
<dbReference type="Pfam" id="PF02836">
    <property type="entry name" value="Glyco_hydro_2_C"/>
    <property type="match status" value="1"/>
</dbReference>
<dbReference type="Proteomes" id="UP000288197">
    <property type="component" value="Unassembled WGS sequence"/>
</dbReference>
<dbReference type="Gene3D" id="2.60.120.260">
    <property type="entry name" value="Galactose-binding domain-like"/>
    <property type="match status" value="1"/>
</dbReference>
<dbReference type="InterPro" id="IPR004199">
    <property type="entry name" value="B-gal_small/dom_5"/>
</dbReference>
<evidence type="ECO:0000256" key="1">
    <source>
        <dbReference type="ARBA" id="ARBA00001412"/>
    </source>
</evidence>
<dbReference type="PROSITE" id="PS00719">
    <property type="entry name" value="GLYCOSYL_HYDROL_F2_1"/>
    <property type="match status" value="1"/>
</dbReference>
<evidence type="ECO:0000313" key="10">
    <source>
        <dbReference type="Proteomes" id="UP000288197"/>
    </source>
</evidence>
<dbReference type="SUPFAM" id="SSF49303">
    <property type="entry name" value="beta-Galactosidase/glucuronidase domain"/>
    <property type="match status" value="1"/>
</dbReference>
<dbReference type="InterPro" id="IPR006103">
    <property type="entry name" value="Glyco_hydro_2_cat"/>
</dbReference>
<protein>
    <recommendedName>
        <fullName evidence="3 7">Beta-galactosidase</fullName>
        <ecNumber evidence="3 7">3.2.1.23</ecNumber>
    </recommendedName>
    <alternativeName>
        <fullName evidence="6 7">Lactase</fullName>
    </alternativeName>
</protein>
<evidence type="ECO:0000256" key="3">
    <source>
        <dbReference type="ARBA" id="ARBA00012756"/>
    </source>
</evidence>
<dbReference type="InterPro" id="IPR006101">
    <property type="entry name" value="Glyco_hydro_2"/>
</dbReference>
<dbReference type="AlphaFoldDB" id="A0A369B3I5"/>
<evidence type="ECO:0000256" key="2">
    <source>
        <dbReference type="ARBA" id="ARBA00007401"/>
    </source>
</evidence>
<dbReference type="PANTHER" id="PTHR46323">
    <property type="entry name" value="BETA-GALACTOSIDASE"/>
    <property type="match status" value="1"/>
</dbReference>
<evidence type="ECO:0000313" key="9">
    <source>
        <dbReference type="EMBL" id="RSU02838.1"/>
    </source>
</evidence>
<dbReference type="OrthoDB" id="9762066at2"/>
<organism evidence="9 10">
    <name type="scientific">Vagococcus fluvialis</name>
    <dbReference type="NCBI Taxonomy" id="2738"/>
    <lineage>
        <taxon>Bacteria</taxon>
        <taxon>Bacillati</taxon>
        <taxon>Bacillota</taxon>
        <taxon>Bacilli</taxon>
        <taxon>Lactobacillales</taxon>
        <taxon>Enterococcaceae</taxon>
        <taxon>Vagococcus</taxon>
    </lineage>
</organism>
<dbReference type="InterPro" id="IPR050347">
    <property type="entry name" value="Bact_Beta-galactosidase"/>
</dbReference>
<accession>A0A369B3I5</accession>
<dbReference type="GeneID" id="63146221"/>
<dbReference type="Pfam" id="PF02929">
    <property type="entry name" value="Bgal_small_N"/>
    <property type="match status" value="1"/>
</dbReference>
<dbReference type="Pfam" id="PF02837">
    <property type="entry name" value="Glyco_hydro_2_N"/>
    <property type="match status" value="1"/>
</dbReference>
<dbReference type="GO" id="GO:0004565">
    <property type="term" value="F:beta-galactosidase activity"/>
    <property type="evidence" value="ECO:0007669"/>
    <property type="project" value="UniProtKB-EC"/>
</dbReference>
<dbReference type="SUPFAM" id="SSF49785">
    <property type="entry name" value="Galactose-binding domain-like"/>
    <property type="match status" value="1"/>
</dbReference>
<dbReference type="InterPro" id="IPR017853">
    <property type="entry name" value="GH"/>
</dbReference>
<dbReference type="InterPro" id="IPR013783">
    <property type="entry name" value="Ig-like_fold"/>
</dbReference>
<gene>
    <name evidence="9" type="ORF">CBF32_06110</name>
</gene>
<dbReference type="PRINTS" id="PR00132">
    <property type="entry name" value="GLHYDRLASE2"/>
</dbReference>
<dbReference type="SUPFAM" id="SSF74650">
    <property type="entry name" value="Galactose mutarotase-like"/>
    <property type="match status" value="1"/>
</dbReference>
<name>A0A369B3I5_9ENTE</name>
<dbReference type="Gene3D" id="3.20.20.80">
    <property type="entry name" value="Glycosidases"/>
    <property type="match status" value="1"/>
</dbReference>
<dbReference type="Pfam" id="PF00703">
    <property type="entry name" value="Glyco_hydro_2"/>
    <property type="match status" value="1"/>
</dbReference>
<dbReference type="GO" id="GO:0005990">
    <property type="term" value="P:lactose catabolic process"/>
    <property type="evidence" value="ECO:0007669"/>
    <property type="project" value="TreeGrafter"/>
</dbReference>
<evidence type="ECO:0000256" key="5">
    <source>
        <dbReference type="ARBA" id="ARBA00023295"/>
    </source>
</evidence>
<dbReference type="GO" id="GO:0030246">
    <property type="term" value="F:carbohydrate binding"/>
    <property type="evidence" value="ECO:0007669"/>
    <property type="project" value="InterPro"/>
</dbReference>
<evidence type="ECO:0000256" key="7">
    <source>
        <dbReference type="RuleBase" id="RU361154"/>
    </source>
</evidence>
<keyword evidence="5 7" id="KW-0326">Glycosidase</keyword>
<dbReference type="EMBL" id="NGJX01000004">
    <property type="protein sequence ID" value="RSU02838.1"/>
    <property type="molecule type" value="Genomic_DNA"/>
</dbReference>
<dbReference type="RefSeq" id="WP_114289480.1">
    <property type="nucleotide sequence ID" value="NZ_NGJX01000004.1"/>
</dbReference>
<evidence type="ECO:0000256" key="6">
    <source>
        <dbReference type="ARBA" id="ARBA00032230"/>
    </source>
</evidence>
<comment type="caution">
    <text evidence="9">The sequence shown here is derived from an EMBL/GenBank/DDBJ whole genome shotgun (WGS) entry which is preliminary data.</text>
</comment>
<dbReference type="InterPro" id="IPR006104">
    <property type="entry name" value="Glyco_hydro_2_N"/>
</dbReference>
<dbReference type="Gene3D" id="2.60.40.10">
    <property type="entry name" value="Immunoglobulins"/>
    <property type="match status" value="1"/>
</dbReference>
<feature type="domain" description="Beta galactosidase small chain/" evidence="8">
    <location>
        <begin position="710"/>
        <end position="969"/>
    </location>
</feature>
<dbReference type="InterPro" id="IPR023230">
    <property type="entry name" value="Glyco_hydro_2_CS"/>
</dbReference>
<evidence type="ECO:0000259" key="8">
    <source>
        <dbReference type="SMART" id="SM01038"/>
    </source>
</evidence>
<comment type="catalytic activity">
    <reaction evidence="1 7">
        <text>Hydrolysis of terminal non-reducing beta-D-galactose residues in beta-D-galactosides.</text>
        <dbReference type="EC" id="3.2.1.23"/>
    </reaction>
</comment>
<dbReference type="Gene3D" id="2.70.98.10">
    <property type="match status" value="1"/>
</dbReference>
<dbReference type="SUPFAM" id="SSF51445">
    <property type="entry name" value="(Trans)glycosidases"/>
    <property type="match status" value="1"/>
</dbReference>
<dbReference type="PANTHER" id="PTHR46323:SF2">
    <property type="entry name" value="BETA-GALACTOSIDASE"/>
    <property type="match status" value="1"/>
</dbReference>
<reference evidence="9 10" key="1">
    <citation type="submission" date="2017-05" db="EMBL/GenBank/DDBJ databases">
        <title>Vagococcus spp. assemblies.</title>
        <authorList>
            <person name="Gulvik C.A."/>
        </authorList>
    </citation>
    <scope>NUCLEOTIDE SEQUENCE [LARGE SCALE GENOMIC DNA]</scope>
    <source>
        <strain evidence="9 10">NCFB 2497</strain>
    </source>
</reference>
<dbReference type="EC" id="3.2.1.23" evidence="3 7"/>
<dbReference type="InterPro" id="IPR036156">
    <property type="entry name" value="Beta-gal/glucu_dom_sf"/>
</dbReference>
<dbReference type="InterPro" id="IPR014718">
    <property type="entry name" value="GH-type_carb-bd"/>
</dbReference>
<proteinExistence type="inferred from homology"/>
<dbReference type="InterPro" id="IPR011013">
    <property type="entry name" value="Gal_mutarotase_sf_dom"/>
</dbReference>